<dbReference type="Gene3D" id="3.30.9.10">
    <property type="entry name" value="D-Amino Acid Oxidase, subunit A, domain 2"/>
    <property type="match status" value="1"/>
</dbReference>
<dbReference type="Pfam" id="PF01266">
    <property type="entry name" value="DAO"/>
    <property type="match status" value="1"/>
</dbReference>
<feature type="binding site" evidence="6">
    <location>
        <begin position="50"/>
        <end position="51"/>
    </location>
    <ligand>
        <name>FAD</name>
        <dbReference type="ChEBI" id="CHEBI:57692"/>
    </ligand>
</feature>
<dbReference type="PROSITE" id="PS00677">
    <property type="entry name" value="DAO"/>
    <property type="match status" value="1"/>
</dbReference>
<keyword evidence="7" id="KW-0732">Signal</keyword>
<dbReference type="PIRSF" id="PIRSF000189">
    <property type="entry name" value="D-aa_oxidase"/>
    <property type="match status" value="1"/>
</dbReference>
<evidence type="ECO:0000256" key="5">
    <source>
        <dbReference type="ARBA" id="ARBA00023002"/>
    </source>
</evidence>
<evidence type="ECO:0000256" key="3">
    <source>
        <dbReference type="ARBA" id="ARBA00022630"/>
    </source>
</evidence>
<feature type="domain" description="FAD dependent oxidoreductase" evidence="8">
    <location>
        <begin position="3"/>
        <end position="330"/>
    </location>
</feature>
<dbReference type="OrthoDB" id="2015447at2759"/>
<sequence length="348" mass="38634">MSHVVVLGAGVIGLSSALLIQAQGHQVTILAREFPGPFETIDPKTQINYTSPWGGAHSRMVPPTNAVEEREHAMSIATFRRMHALHEHHPEAGLSFMKGIEYLEAPGPQYLAITEEKAKEMGMERYRLLKPEELPEKVKWGCEYDTWCVNPMVYCSFLLRRFVFAGGKVVKREVRDPVEIFAITELGPVNVVVNASGSGFGDENVFITRVANNACLTTITRQNADGAWTFCIPRNFDGGTIIGGTKEPNDWNPNPLPETRARLLRTFTTAFPGVMGNVNELKVIQDIVGRRPTRKGGMRLEKEAVTRDKCIIHAYGLGGRGYELSWGVAEGVLTLLAEHTKATRHIRL</sequence>
<proteinExistence type="inferred from homology"/>
<protein>
    <recommendedName>
        <fullName evidence="8">FAD dependent oxidoreductase domain-containing protein</fullName>
    </recommendedName>
</protein>
<evidence type="ECO:0000256" key="4">
    <source>
        <dbReference type="ARBA" id="ARBA00022827"/>
    </source>
</evidence>
<evidence type="ECO:0000256" key="1">
    <source>
        <dbReference type="ARBA" id="ARBA00001974"/>
    </source>
</evidence>
<feature type="binding site" evidence="6">
    <location>
        <position position="319"/>
    </location>
    <ligand>
        <name>D-dopa</name>
        <dbReference type="ChEBI" id="CHEBI:149689"/>
    </ligand>
</feature>
<keyword evidence="3" id="KW-0285">Flavoprotein</keyword>
<evidence type="ECO:0000313" key="10">
    <source>
        <dbReference type="Proteomes" id="UP000293360"/>
    </source>
</evidence>
<comment type="similarity">
    <text evidence="2">Belongs to the DAMOX/DASOX family.</text>
</comment>
<comment type="cofactor">
    <cofactor evidence="1 6">
        <name>FAD</name>
        <dbReference type="ChEBI" id="CHEBI:57692"/>
    </cofactor>
</comment>
<dbReference type="Proteomes" id="UP000293360">
    <property type="component" value="Unassembled WGS sequence"/>
</dbReference>
<evidence type="ECO:0000259" key="8">
    <source>
        <dbReference type="Pfam" id="PF01266"/>
    </source>
</evidence>
<keyword evidence="5" id="KW-0560">Oxidoreductase</keyword>
<reference evidence="9 10" key="1">
    <citation type="submission" date="2018-06" db="EMBL/GenBank/DDBJ databases">
        <title>Complete Genomes of Monosporascus.</title>
        <authorList>
            <person name="Robinson A.J."/>
            <person name="Natvig D.O."/>
        </authorList>
    </citation>
    <scope>NUCLEOTIDE SEQUENCE [LARGE SCALE GENOMIC DNA]</scope>
    <source>
        <strain evidence="9 10">CBS 110550</strain>
    </source>
</reference>
<dbReference type="GO" id="GO:0003884">
    <property type="term" value="F:D-amino-acid oxidase activity"/>
    <property type="evidence" value="ECO:0007669"/>
    <property type="project" value="InterPro"/>
</dbReference>
<dbReference type="SUPFAM" id="SSF54373">
    <property type="entry name" value="FAD-linked reductases, C-terminal domain"/>
    <property type="match status" value="1"/>
</dbReference>
<dbReference type="PANTHER" id="PTHR11530">
    <property type="entry name" value="D-AMINO ACID OXIDASE"/>
    <property type="match status" value="1"/>
</dbReference>
<dbReference type="InterPro" id="IPR023209">
    <property type="entry name" value="DAO"/>
</dbReference>
<dbReference type="GO" id="GO:0019478">
    <property type="term" value="P:D-amino acid catabolic process"/>
    <property type="evidence" value="ECO:0007669"/>
    <property type="project" value="TreeGrafter"/>
</dbReference>
<keyword evidence="4 6" id="KW-0274">FAD</keyword>
<comment type="caution">
    <text evidence="9">The sequence shown here is derived from an EMBL/GenBank/DDBJ whole genome shotgun (WGS) entry which is preliminary data.</text>
</comment>
<dbReference type="GO" id="GO:0005737">
    <property type="term" value="C:cytoplasm"/>
    <property type="evidence" value="ECO:0007669"/>
    <property type="project" value="TreeGrafter"/>
</dbReference>
<feature type="binding site" evidence="6">
    <location>
        <position position="291"/>
    </location>
    <ligand>
        <name>D-dopa</name>
        <dbReference type="ChEBI" id="CHEBI:149689"/>
    </ligand>
</feature>
<gene>
    <name evidence="9" type="ORF">DL764_008317</name>
</gene>
<dbReference type="SUPFAM" id="SSF51971">
    <property type="entry name" value="Nucleotide-binding domain"/>
    <property type="match status" value="1"/>
</dbReference>
<dbReference type="EMBL" id="QJNU01000640">
    <property type="protein sequence ID" value="RYO91149.1"/>
    <property type="molecule type" value="Genomic_DNA"/>
</dbReference>
<organism evidence="9 10">
    <name type="scientific">Monosporascus ibericus</name>
    <dbReference type="NCBI Taxonomy" id="155417"/>
    <lineage>
        <taxon>Eukaryota</taxon>
        <taxon>Fungi</taxon>
        <taxon>Dikarya</taxon>
        <taxon>Ascomycota</taxon>
        <taxon>Pezizomycotina</taxon>
        <taxon>Sordariomycetes</taxon>
        <taxon>Xylariomycetidae</taxon>
        <taxon>Xylariales</taxon>
        <taxon>Xylariales incertae sedis</taxon>
        <taxon>Monosporascus</taxon>
    </lineage>
</organism>
<feature type="chain" id="PRO_5020451522" description="FAD dependent oxidoreductase domain-containing protein" evidence="7">
    <location>
        <begin position="18"/>
        <end position="348"/>
    </location>
</feature>
<dbReference type="AlphaFoldDB" id="A0A4Q4T151"/>
<feature type="binding site" evidence="6">
    <location>
        <position position="174"/>
    </location>
    <ligand>
        <name>FAD</name>
        <dbReference type="ChEBI" id="CHEBI:57692"/>
    </ligand>
</feature>
<dbReference type="GO" id="GO:0071949">
    <property type="term" value="F:FAD binding"/>
    <property type="evidence" value="ECO:0007669"/>
    <property type="project" value="InterPro"/>
</dbReference>
<evidence type="ECO:0000256" key="7">
    <source>
        <dbReference type="SAM" id="SignalP"/>
    </source>
</evidence>
<dbReference type="PANTHER" id="PTHR11530:SF26">
    <property type="entry name" value="FAD DEPENDENT OXIDOREDUCTASE SUPERFAMILY (AFU_ORTHOLOGUE AFUA_5G13940)"/>
    <property type="match status" value="1"/>
</dbReference>
<name>A0A4Q4T151_9PEZI</name>
<accession>A0A4Q4T151</accession>
<dbReference type="Gene3D" id="3.40.50.720">
    <property type="entry name" value="NAD(P)-binding Rossmann-like Domain"/>
    <property type="match status" value="1"/>
</dbReference>
<dbReference type="STRING" id="155417.A0A4Q4T151"/>
<evidence type="ECO:0000256" key="2">
    <source>
        <dbReference type="ARBA" id="ARBA00006730"/>
    </source>
</evidence>
<dbReference type="InterPro" id="IPR006181">
    <property type="entry name" value="D-amino_acid_oxidase_CS"/>
</dbReference>
<feature type="signal peptide" evidence="7">
    <location>
        <begin position="1"/>
        <end position="17"/>
    </location>
</feature>
<keyword evidence="10" id="KW-1185">Reference proteome</keyword>
<evidence type="ECO:0000256" key="6">
    <source>
        <dbReference type="PIRSR" id="PIRSR000189-1"/>
    </source>
</evidence>
<dbReference type="InterPro" id="IPR006076">
    <property type="entry name" value="FAD-dep_OxRdtase"/>
</dbReference>
<evidence type="ECO:0000313" key="9">
    <source>
        <dbReference type="EMBL" id="RYO91149.1"/>
    </source>
</evidence>